<feature type="transmembrane region" description="Helical" evidence="6">
    <location>
        <begin position="60"/>
        <end position="77"/>
    </location>
</feature>
<dbReference type="PANTHER" id="PTHR10994">
    <property type="entry name" value="RETICULON"/>
    <property type="match status" value="1"/>
</dbReference>
<organism evidence="8 9">
    <name type="scientific">Stephania japonica</name>
    <dbReference type="NCBI Taxonomy" id="461633"/>
    <lineage>
        <taxon>Eukaryota</taxon>
        <taxon>Viridiplantae</taxon>
        <taxon>Streptophyta</taxon>
        <taxon>Embryophyta</taxon>
        <taxon>Tracheophyta</taxon>
        <taxon>Spermatophyta</taxon>
        <taxon>Magnoliopsida</taxon>
        <taxon>Ranunculales</taxon>
        <taxon>Menispermaceae</taxon>
        <taxon>Menispermoideae</taxon>
        <taxon>Cissampelideae</taxon>
        <taxon>Stephania</taxon>
    </lineage>
</organism>
<evidence type="ECO:0000256" key="5">
    <source>
        <dbReference type="ARBA" id="ARBA00023136"/>
    </source>
</evidence>
<proteinExistence type="predicted"/>
<dbReference type="Pfam" id="PF02453">
    <property type="entry name" value="Reticulon"/>
    <property type="match status" value="1"/>
</dbReference>
<dbReference type="InterPro" id="IPR003388">
    <property type="entry name" value="Reticulon"/>
</dbReference>
<evidence type="ECO:0000259" key="7">
    <source>
        <dbReference type="PROSITE" id="PS50845"/>
    </source>
</evidence>
<comment type="caution">
    <text evidence="8">The sequence shown here is derived from an EMBL/GenBank/DDBJ whole genome shotgun (WGS) entry which is preliminary data.</text>
</comment>
<gene>
    <name evidence="8" type="ORF">Sjap_014316</name>
</gene>
<evidence type="ECO:0000256" key="4">
    <source>
        <dbReference type="ARBA" id="ARBA00022989"/>
    </source>
</evidence>
<name>A0AAP0IZK9_9MAGN</name>
<protein>
    <recommendedName>
        <fullName evidence="6">Reticulon-like protein</fullName>
    </recommendedName>
</protein>
<dbReference type="AlphaFoldDB" id="A0AAP0IZK9"/>
<dbReference type="GO" id="GO:0005789">
    <property type="term" value="C:endoplasmic reticulum membrane"/>
    <property type="evidence" value="ECO:0007669"/>
    <property type="project" value="UniProtKB-SubCell"/>
</dbReference>
<feature type="transmembrane region" description="Helical" evidence="6">
    <location>
        <begin position="175"/>
        <end position="193"/>
    </location>
</feature>
<dbReference type="EMBL" id="JBBNAE010000005">
    <property type="protein sequence ID" value="KAK9124714.1"/>
    <property type="molecule type" value="Genomic_DNA"/>
</dbReference>
<dbReference type="GO" id="GO:0009617">
    <property type="term" value="P:response to bacterium"/>
    <property type="evidence" value="ECO:0007669"/>
    <property type="project" value="InterPro"/>
</dbReference>
<evidence type="ECO:0000256" key="2">
    <source>
        <dbReference type="ARBA" id="ARBA00022692"/>
    </source>
</evidence>
<comment type="subcellular location">
    <subcellularLocation>
        <location evidence="1 6">Endoplasmic reticulum membrane</location>
        <topology evidence="1 6">Multi-pass membrane protein</topology>
    </subcellularLocation>
</comment>
<dbReference type="PROSITE" id="PS50845">
    <property type="entry name" value="RETICULON"/>
    <property type="match status" value="1"/>
</dbReference>
<evidence type="ECO:0000256" key="6">
    <source>
        <dbReference type="RuleBase" id="RU363132"/>
    </source>
</evidence>
<sequence>MDSVHDPCNLEANGDARREQVSDDRLSTNTSTCRLSDNQRSVHQMMGGGRAADVFLWKQQRLSFGIIVVATVAWILFELSGLPFLSICSDVLLIVVVIQFLRAKYAALLNRQLEPLPELELSEEMVNSAAASFRVKVNYMLLMAHDITVGKDFRLFFKLVAGLWILSTIGSLFSFFTLVYIGAIVSITVPALYNKYKKHVHRYAGLAHSRFSRHYRVVDENVISRLPRSLSKDKDT</sequence>
<keyword evidence="2 6" id="KW-0812">Transmembrane</keyword>
<evidence type="ECO:0000256" key="1">
    <source>
        <dbReference type="ARBA" id="ARBA00004477"/>
    </source>
</evidence>
<evidence type="ECO:0000256" key="3">
    <source>
        <dbReference type="ARBA" id="ARBA00022824"/>
    </source>
</evidence>
<keyword evidence="5 6" id="KW-0472">Membrane</keyword>
<feature type="domain" description="Reticulon" evidence="7">
    <location>
        <begin position="51"/>
        <end position="236"/>
    </location>
</feature>
<accession>A0AAP0IZK9</accession>
<dbReference type="InterPro" id="IPR045064">
    <property type="entry name" value="Reticulon-like"/>
</dbReference>
<reference evidence="8 9" key="1">
    <citation type="submission" date="2024-01" db="EMBL/GenBank/DDBJ databases">
        <title>Genome assemblies of Stephania.</title>
        <authorList>
            <person name="Yang L."/>
        </authorList>
    </citation>
    <scope>NUCLEOTIDE SEQUENCE [LARGE SCALE GENOMIC DNA]</scope>
    <source>
        <strain evidence="8">QJT</strain>
        <tissue evidence="8">Leaf</tissue>
    </source>
</reference>
<keyword evidence="4 6" id="KW-1133">Transmembrane helix</keyword>
<keyword evidence="9" id="KW-1185">Reference proteome</keyword>
<keyword evidence="3 6" id="KW-0256">Endoplasmic reticulum</keyword>
<evidence type="ECO:0000313" key="8">
    <source>
        <dbReference type="EMBL" id="KAK9124714.1"/>
    </source>
</evidence>
<evidence type="ECO:0000313" key="9">
    <source>
        <dbReference type="Proteomes" id="UP001417504"/>
    </source>
</evidence>
<dbReference type="PANTHER" id="PTHR10994:SF67">
    <property type="entry name" value="RETICULON-LIKE PROTEIN B16"/>
    <property type="match status" value="1"/>
</dbReference>
<dbReference type="Proteomes" id="UP001417504">
    <property type="component" value="Unassembled WGS sequence"/>
</dbReference>